<dbReference type="AlphaFoldDB" id="A0A0W0FCZ9"/>
<feature type="domain" description="MYND-type" evidence="5">
    <location>
        <begin position="424"/>
        <end position="476"/>
    </location>
</feature>
<sequence>MNYTAQWGVVENVNTFLRSAALKFDTPQKPISILLNQLRLPPLDMDISHPSSEVRTALQAVGCLACYAEPAHPLTIQTKNNRDASRTALAIETNWASCIGVWVMFYIDKFLLADTEPSTPQGQETLDVIAYVIPSLLMHLASHPDPEKAVQRLKSTSQEFLTVVTRTMLTVLEKYHFTWSNWCAAVAGMQYYSPSDRDDFTTAMIDAAVKWNQDVALIYVKHLHRECQRAFTLPHTIDFQGMRCFILLFTACIHPSSPLHMRFIFHSGVKNLVRLLIIMCRRKTLRHIPPNSSDFEDAYAVINLLASHLEMAFAGSPRTVCDVLDGGLIRAILKANRFYKYEVSHAPRAALSEVFTRVLERIATFFVYPSVLHRFLNIVRKVEESGLENKLKTESKPLLDAWYMCKVNAHEVHAICNTMKGNGVSRCGYSQCPMQSDSTGHDRYYLCSACKTITYCSEECAKKSWNDGHDSHRVQCEEYVESNKAGRGQPTHLDTVFHNELARTFLCRHKLEIHIALRRFTHQNTKGFWTSAGAPRSVLVLDFCRPGFLSMNALNVVKLEQFLAGDKRLENLKEQVELIRKFDIAAARQCAVTVVTFVPAVGAGYGANGAWPGVVTTFWDPNYPDEAIFDSQRRSKKQQQFRNEQVRLLNEDID</sequence>
<dbReference type="GO" id="GO:0008270">
    <property type="term" value="F:zinc ion binding"/>
    <property type="evidence" value="ECO:0007669"/>
    <property type="project" value="UniProtKB-KW"/>
</dbReference>
<dbReference type="InterPro" id="IPR002893">
    <property type="entry name" value="Znf_MYND"/>
</dbReference>
<name>A0A0W0FCZ9_MONRR</name>
<evidence type="ECO:0000313" key="6">
    <source>
        <dbReference type="EMBL" id="KTB34170.1"/>
    </source>
</evidence>
<comment type="caution">
    <text evidence="6">The sequence shown here is derived from an EMBL/GenBank/DDBJ whole genome shotgun (WGS) entry which is preliminary data.</text>
</comment>
<keyword evidence="3" id="KW-0862">Zinc</keyword>
<protein>
    <recommendedName>
        <fullName evidence="5">MYND-type domain-containing protein</fullName>
    </recommendedName>
</protein>
<proteinExistence type="predicted"/>
<evidence type="ECO:0000256" key="3">
    <source>
        <dbReference type="ARBA" id="ARBA00022833"/>
    </source>
</evidence>
<accession>A0A0W0FCZ9</accession>
<dbReference type="Proteomes" id="UP000054988">
    <property type="component" value="Unassembled WGS sequence"/>
</dbReference>
<gene>
    <name evidence="6" type="ORF">WG66_13250</name>
</gene>
<evidence type="ECO:0000256" key="2">
    <source>
        <dbReference type="ARBA" id="ARBA00022771"/>
    </source>
</evidence>
<dbReference type="EMBL" id="LATX01002115">
    <property type="protein sequence ID" value="KTB34170.1"/>
    <property type="molecule type" value="Genomic_DNA"/>
</dbReference>
<keyword evidence="1" id="KW-0479">Metal-binding</keyword>
<dbReference type="SUPFAM" id="SSF144232">
    <property type="entry name" value="HIT/MYND zinc finger-like"/>
    <property type="match status" value="1"/>
</dbReference>
<evidence type="ECO:0000256" key="1">
    <source>
        <dbReference type="ARBA" id="ARBA00022723"/>
    </source>
</evidence>
<keyword evidence="2 4" id="KW-0863">Zinc-finger</keyword>
<reference evidence="6 7" key="1">
    <citation type="submission" date="2015-12" db="EMBL/GenBank/DDBJ databases">
        <title>Draft genome sequence of Moniliophthora roreri, the causal agent of frosty pod rot of cacao.</title>
        <authorList>
            <person name="Aime M.C."/>
            <person name="Diaz-Valderrama J.R."/>
            <person name="Kijpornyongpan T."/>
            <person name="Phillips-Mora W."/>
        </authorList>
    </citation>
    <scope>NUCLEOTIDE SEQUENCE [LARGE SCALE GENOMIC DNA]</scope>
    <source>
        <strain evidence="6 7">MCA 2952</strain>
    </source>
</reference>
<evidence type="ECO:0000313" key="7">
    <source>
        <dbReference type="Proteomes" id="UP000054988"/>
    </source>
</evidence>
<evidence type="ECO:0000256" key="4">
    <source>
        <dbReference type="PROSITE-ProRule" id="PRU00134"/>
    </source>
</evidence>
<dbReference type="PROSITE" id="PS50865">
    <property type="entry name" value="ZF_MYND_2"/>
    <property type="match status" value="1"/>
</dbReference>
<dbReference type="Gene3D" id="6.10.140.2220">
    <property type="match status" value="1"/>
</dbReference>
<organism evidence="6 7">
    <name type="scientific">Moniliophthora roreri</name>
    <name type="common">Frosty pod rot fungus</name>
    <name type="synonym">Monilia roreri</name>
    <dbReference type="NCBI Taxonomy" id="221103"/>
    <lineage>
        <taxon>Eukaryota</taxon>
        <taxon>Fungi</taxon>
        <taxon>Dikarya</taxon>
        <taxon>Basidiomycota</taxon>
        <taxon>Agaricomycotina</taxon>
        <taxon>Agaricomycetes</taxon>
        <taxon>Agaricomycetidae</taxon>
        <taxon>Agaricales</taxon>
        <taxon>Marasmiineae</taxon>
        <taxon>Marasmiaceae</taxon>
        <taxon>Moniliophthora</taxon>
    </lineage>
</organism>
<evidence type="ECO:0000259" key="5">
    <source>
        <dbReference type="PROSITE" id="PS50865"/>
    </source>
</evidence>